<dbReference type="PANTHER" id="PTHR24082">
    <property type="entry name" value="NUCLEAR HORMONE RECEPTOR"/>
    <property type="match status" value="1"/>
</dbReference>
<dbReference type="SUPFAM" id="SSF57716">
    <property type="entry name" value="Glucocorticoid receptor-like (DNA-binding domain)"/>
    <property type="match status" value="2"/>
</dbReference>
<evidence type="ECO:0000256" key="3">
    <source>
        <dbReference type="ARBA" id="ARBA00022833"/>
    </source>
</evidence>
<evidence type="ECO:0000256" key="7">
    <source>
        <dbReference type="ARBA" id="ARBA00023170"/>
    </source>
</evidence>
<keyword evidence="7" id="KW-0675">Receptor</keyword>
<reference evidence="11 12" key="1">
    <citation type="submission" date="2022-12" db="EMBL/GenBank/DDBJ databases">
        <title>Chromosome-level genome of Tegillarca granosa.</title>
        <authorList>
            <person name="Kim J."/>
        </authorList>
    </citation>
    <scope>NUCLEOTIDE SEQUENCE [LARGE SCALE GENOMIC DNA]</scope>
    <source>
        <strain evidence="11">Teg-2019</strain>
        <tissue evidence="11">Adductor muscle</tissue>
    </source>
</reference>
<evidence type="ECO:0000259" key="10">
    <source>
        <dbReference type="PROSITE" id="PS51030"/>
    </source>
</evidence>
<dbReference type="PANTHER" id="PTHR24082:SF473">
    <property type="entry name" value="ECDYSONE-INDUCED PROTEIN 75B, ISOFORM B"/>
    <property type="match status" value="1"/>
</dbReference>
<feature type="domain" description="Nuclear receptor" evidence="10">
    <location>
        <begin position="44"/>
        <end position="102"/>
    </location>
</feature>
<feature type="region of interest" description="Disordered" evidence="9">
    <location>
        <begin position="173"/>
        <end position="242"/>
    </location>
</feature>
<dbReference type="PRINTS" id="PR00047">
    <property type="entry name" value="STROIDFINGER"/>
</dbReference>
<dbReference type="Gene3D" id="3.30.50.10">
    <property type="entry name" value="Erythroid Transcription Factor GATA-1, subunit A"/>
    <property type="match status" value="2"/>
</dbReference>
<keyword evidence="4" id="KW-0805">Transcription regulation</keyword>
<feature type="compositionally biased region" description="Low complexity" evidence="9">
    <location>
        <begin position="309"/>
        <end position="323"/>
    </location>
</feature>
<dbReference type="CDD" id="cd06916">
    <property type="entry name" value="NR_DBD_like"/>
    <property type="match status" value="1"/>
</dbReference>
<keyword evidence="8" id="KW-0539">Nucleus</keyword>
<dbReference type="EMBL" id="JARBDR010000657">
    <property type="protein sequence ID" value="KAJ8309446.1"/>
    <property type="molecule type" value="Genomic_DNA"/>
</dbReference>
<feature type="region of interest" description="Disordered" evidence="9">
    <location>
        <begin position="300"/>
        <end position="323"/>
    </location>
</feature>
<keyword evidence="3" id="KW-0862">Zinc</keyword>
<keyword evidence="12" id="KW-1185">Reference proteome</keyword>
<protein>
    <recommendedName>
        <fullName evidence="10">Nuclear receptor domain-containing protein</fullName>
    </recommendedName>
</protein>
<dbReference type="InterPro" id="IPR050234">
    <property type="entry name" value="Nuclear_hormone_rcpt_NR1"/>
</dbReference>
<accession>A0ABQ9EZT1</accession>
<evidence type="ECO:0000313" key="12">
    <source>
        <dbReference type="Proteomes" id="UP001217089"/>
    </source>
</evidence>
<dbReference type="SMART" id="SM00399">
    <property type="entry name" value="ZnF_C4"/>
    <property type="match status" value="1"/>
</dbReference>
<feature type="compositionally biased region" description="Polar residues" evidence="9">
    <location>
        <begin position="496"/>
        <end position="536"/>
    </location>
</feature>
<feature type="region of interest" description="Disordered" evidence="9">
    <location>
        <begin position="455"/>
        <end position="536"/>
    </location>
</feature>
<evidence type="ECO:0000256" key="8">
    <source>
        <dbReference type="ARBA" id="ARBA00023242"/>
    </source>
</evidence>
<feature type="compositionally biased region" description="Polar residues" evidence="9">
    <location>
        <begin position="268"/>
        <end position="281"/>
    </location>
</feature>
<proteinExistence type="predicted"/>
<dbReference type="PROSITE" id="PS00031">
    <property type="entry name" value="NUCLEAR_REC_DBD_1"/>
    <property type="match status" value="1"/>
</dbReference>
<keyword evidence="5" id="KW-0238">DNA-binding</keyword>
<name>A0ABQ9EZT1_TEGGR</name>
<keyword evidence="1" id="KW-0479">Metal-binding</keyword>
<evidence type="ECO:0000256" key="9">
    <source>
        <dbReference type="SAM" id="MobiDB-lite"/>
    </source>
</evidence>
<feature type="compositionally biased region" description="Polar residues" evidence="9">
    <location>
        <begin position="183"/>
        <end position="192"/>
    </location>
</feature>
<evidence type="ECO:0000256" key="2">
    <source>
        <dbReference type="ARBA" id="ARBA00022771"/>
    </source>
</evidence>
<organism evidence="11 12">
    <name type="scientific">Tegillarca granosa</name>
    <name type="common">Malaysian cockle</name>
    <name type="synonym">Anadara granosa</name>
    <dbReference type="NCBI Taxonomy" id="220873"/>
    <lineage>
        <taxon>Eukaryota</taxon>
        <taxon>Metazoa</taxon>
        <taxon>Spiralia</taxon>
        <taxon>Lophotrochozoa</taxon>
        <taxon>Mollusca</taxon>
        <taxon>Bivalvia</taxon>
        <taxon>Autobranchia</taxon>
        <taxon>Pteriomorphia</taxon>
        <taxon>Arcoida</taxon>
        <taxon>Arcoidea</taxon>
        <taxon>Arcidae</taxon>
        <taxon>Tegillarca</taxon>
    </lineage>
</organism>
<dbReference type="Pfam" id="PF00105">
    <property type="entry name" value="zf-C4"/>
    <property type="match status" value="2"/>
</dbReference>
<comment type="caution">
    <text evidence="11">The sequence shown here is derived from an EMBL/GenBank/DDBJ whole genome shotgun (WGS) entry which is preliminary data.</text>
</comment>
<gene>
    <name evidence="11" type="ORF">KUTeg_014320</name>
</gene>
<dbReference type="InterPro" id="IPR001628">
    <property type="entry name" value="Znf_hrmn_rcpt"/>
</dbReference>
<dbReference type="InterPro" id="IPR013088">
    <property type="entry name" value="Znf_NHR/GATA"/>
</dbReference>
<feature type="compositionally biased region" description="Basic and acidic residues" evidence="9">
    <location>
        <begin position="173"/>
        <end position="182"/>
    </location>
</feature>
<dbReference type="PROSITE" id="PS51030">
    <property type="entry name" value="NUCLEAR_REC_DBD_2"/>
    <property type="match status" value="2"/>
</dbReference>
<evidence type="ECO:0000256" key="6">
    <source>
        <dbReference type="ARBA" id="ARBA00023163"/>
    </source>
</evidence>
<feature type="region of interest" description="Disordered" evidence="9">
    <location>
        <begin position="266"/>
        <end position="288"/>
    </location>
</feature>
<feature type="domain" description="Nuclear receptor" evidence="10">
    <location>
        <begin position="99"/>
        <end position="174"/>
    </location>
</feature>
<evidence type="ECO:0000256" key="4">
    <source>
        <dbReference type="ARBA" id="ARBA00023015"/>
    </source>
</evidence>
<evidence type="ECO:0000313" key="11">
    <source>
        <dbReference type="EMBL" id="KAJ8309446.1"/>
    </source>
</evidence>
<keyword evidence="6" id="KW-0804">Transcription</keyword>
<feature type="compositionally biased region" description="Low complexity" evidence="9">
    <location>
        <begin position="200"/>
        <end position="238"/>
    </location>
</feature>
<evidence type="ECO:0000256" key="1">
    <source>
        <dbReference type="ARBA" id="ARBA00022723"/>
    </source>
</evidence>
<evidence type="ECO:0000256" key="5">
    <source>
        <dbReference type="ARBA" id="ARBA00023125"/>
    </source>
</evidence>
<dbReference type="Proteomes" id="UP001217089">
    <property type="component" value="Unassembled WGS sequence"/>
</dbReference>
<feature type="compositionally biased region" description="Low complexity" evidence="9">
    <location>
        <begin position="463"/>
        <end position="489"/>
    </location>
</feature>
<keyword evidence="2" id="KW-0863">Zinc-finger</keyword>
<sequence length="567" mass="62666">MGVSYVESQSGLNNISRLEDDVGFPAEIKVEPVDDCLQDDDKDIKICVVCGERASGYYFGALVCLPCKSFYIRCTKDGEPSFTCQCNEKPETVQPAEGQVLCKVCGDIANGIHFGVNTCEGCKKFFRRGLVENQSYICKGDKNCSINPRNRNTCRFCRYQKCIAEGMSREAIKMGRPKKTESTDNGSTQSPVHSPPSVEGLSDSNSQSGYSDSSLSPRPVVTYSPSSSSSYHHPSTSPDISLENEDSSVLLQCMLRSNKEFKTEEHLSSSCQHQTMNQNHGVSSPTSLTTVTSDVSFMTPSSPNDVCAQGSNTQTQSSYSSNQVWTNEGQMNWTRPSQPIPPMTQNGAENNVQFAEEDMDEILDYLQPEPSSRKGMYSSSACIKSRKSYHYSYMERQNAEYGYNQSQYSSSQPPCMMRHNLDYQYQQADHYASPSYQQPPALQDNGLKQLSVDTTQYQQSPAHSSSPYHNSPVYSSSPSHHSYPSSPESFADHPQSPCSMQGSPTHSMQYPHSPVGQSSPGYPSSPASDVSYPVQSNSPVQCNQYYGSSPIYGHLTLKSPIDDNNIY</sequence>